<accession>A0ABT3FMC9</accession>
<evidence type="ECO:0000313" key="2">
    <source>
        <dbReference type="EMBL" id="MCW1884718.1"/>
    </source>
</evidence>
<reference evidence="2 3" key="1">
    <citation type="submission" date="2022-10" db="EMBL/GenBank/DDBJ databases">
        <title>Luteolibacter flavescens strain MCCC 1K03193, whole genome shotgun sequencing project.</title>
        <authorList>
            <person name="Zhao G."/>
            <person name="Shen L."/>
        </authorList>
    </citation>
    <scope>NUCLEOTIDE SEQUENCE [LARGE SCALE GENOMIC DNA]</scope>
    <source>
        <strain evidence="2 3">MCCC 1K03193</strain>
    </source>
</reference>
<organism evidence="2 3">
    <name type="scientific">Luteolibacter flavescens</name>
    <dbReference type="NCBI Taxonomy" id="1859460"/>
    <lineage>
        <taxon>Bacteria</taxon>
        <taxon>Pseudomonadati</taxon>
        <taxon>Verrucomicrobiota</taxon>
        <taxon>Verrucomicrobiia</taxon>
        <taxon>Verrucomicrobiales</taxon>
        <taxon>Verrucomicrobiaceae</taxon>
        <taxon>Luteolibacter</taxon>
    </lineage>
</organism>
<dbReference type="EMBL" id="JAPDDS010000004">
    <property type="protein sequence ID" value="MCW1884718.1"/>
    <property type="molecule type" value="Genomic_DNA"/>
</dbReference>
<gene>
    <name evidence="2" type="ORF">OKA04_08260</name>
</gene>
<name>A0ABT3FMC9_9BACT</name>
<sequence>MKDRLLDAIRNELRSRFERLTQAARDSHAAATDPGSKAESKYDTRSLEASYLAAGQAKQVEDMARDVTAFETLQLAEFGTEDPIDAGALVEVDLDDESQWFLLVPAAGGVTLEWEGREITLLTPASALYQKLLGLRMGDSLEEPALFVSEVM</sequence>
<evidence type="ECO:0000313" key="3">
    <source>
        <dbReference type="Proteomes" id="UP001207930"/>
    </source>
</evidence>
<dbReference type="RefSeq" id="WP_264500677.1">
    <property type="nucleotide sequence ID" value="NZ_JAPDDS010000004.1"/>
</dbReference>
<feature type="region of interest" description="Disordered" evidence="1">
    <location>
        <begin position="22"/>
        <end position="42"/>
    </location>
</feature>
<evidence type="ECO:0000256" key="1">
    <source>
        <dbReference type="SAM" id="MobiDB-lite"/>
    </source>
</evidence>
<comment type="caution">
    <text evidence="2">The sequence shown here is derived from an EMBL/GenBank/DDBJ whole genome shotgun (WGS) entry which is preliminary data.</text>
</comment>
<evidence type="ECO:0008006" key="4">
    <source>
        <dbReference type="Google" id="ProtNLM"/>
    </source>
</evidence>
<keyword evidence="3" id="KW-1185">Reference proteome</keyword>
<proteinExistence type="predicted"/>
<protein>
    <recommendedName>
        <fullName evidence="4">Transcription elongation factor GreAB</fullName>
    </recommendedName>
</protein>
<dbReference type="Proteomes" id="UP001207930">
    <property type="component" value="Unassembled WGS sequence"/>
</dbReference>